<keyword evidence="2" id="KW-1185">Reference proteome</keyword>
<dbReference type="Proteomes" id="UP001557484">
    <property type="component" value="Unassembled WGS sequence"/>
</dbReference>
<comment type="caution">
    <text evidence="1">The sequence shown here is derived from an EMBL/GenBank/DDBJ whole genome shotgun (WGS) entry which is preliminary data.</text>
</comment>
<protein>
    <submittedName>
        <fullName evidence="1">Uncharacterized protein</fullName>
    </submittedName>
</protein>
<gene>
    <name evidence="1" type="ORF">AB4875_02870</name>
</gene>
<sequence length="45" mass="4890">MGNSELIITAGIRCAHMDTRSVSGMTAGFIELCSKLLHACHRPLF</sequence>
<name>A0ABV3TS46_9GAMM</name>
<organism evidence="1 2">
    <name type="scientific">Zhongshania arctica</name>
    <dbReference type="NCBI Taxonomy" id="3238302"/>
    <lineage>
        <taxon>Bacteria</taxon>
        <taxon>Pseudomonadati</taxon>
        <taxon>Pseudomonadota</taxon>
        <taxon>Gammaproteobacteria</taxon>
        <taxon>Cellvibrionales</taxon>
        <taxon>Spongiibacteraceae</taxon>
        <taxon>Zhongshania</taxon>
    </lineage>
</organism>
<reference evidence="1 2" key="1">
    <citation type="journal article" date="2011" name="Int. J. Syst. Evol. Microbiol.">
        <title>Zhongshania antarctica gen. nov., sp. nov. and Zhongshania guokunii sp. nov., gammaproteobacteria respectively isolated from coastal attached (fast) ice and surface seawater of the Antarctic.</title>
        <authorList>
            <person name="Li H.J."/>
            <person name="Zhang X.Y."/>
            <person name="Chen C.X."/>
            <person name="Zhang Y.J."/>
            <person name="Gao Z.M."/>
            <person name="Yu Y."/>
            <person name="Chen X.L."/>
            <person name="Chen B."/>
            <person name="Zhang Y.Z."/>
        </authorList>
    </citation>
    <scope>NUCLEOTIDE SEQUENCE [LARGE SCALE GENOMIC DNA]</scope>
    <source>
        <strain evidence="1 2">R06B22</strain>
    </source>
</reference>
<evidence type="ECO:0000313" key="2">
    <source>
        <dbReference type="Proteomes" id="UP001557484"/>
    </source>
</evidence>
<dbReference type="EMBL" id="JBFRYB010000001">
    <property type="protein sequence ID" value="MEX1664413.1"/>
    <property type="molecule type" value="Genomic_DNA"/>
</dbReference>
<accession>A0ABV3TS46</accession>
<proteinExistence type="predicted"/>
<evidence type="ECO:0000313" key="1">
    <source>
        <dbReference type="EMBL" id="MEX1664413.1"/>
    </source>
</evidence>
<dbReference type="RefSeq" id="WP_368374536.1">
    <property type="nucleotide sequence ID" value="NZ_JBFRYB010000001.1"/>
</dbReference>